<dbReference type="Pfam" id="PF13460">
    <property type="entry name" value="NAD_binding_10"/>
    <property type="match status" value="1"/>
</dbReference>
<feature type="domain" description="NAD(P)-binding" evidence="1">
    <location>
        <begin position="5"/>
        <end position="154"/>
    </location>
</feature>
<dbReference type="Gene3D" id="3.40.50.720">
    <property type="entry name" value="NAD(P)-binding Rossmann-like Domain"/>
    <property type="match status" value="1"/>
</dbReference>
<gene>
    <name evidence="2" type="ORF">GCM10009668_08950</name>
</gene>
<organism evidence="2 3">
    <name type="scientific">Nocardioides dubius</name>
    <dbReference type="NCBI Taxonomy" id="317019"/>
    <lineage>
        <taxon>Bacteria</taxon>
        <taxon>Bacillati</taxon>
        <taxon>Actinomycetota</taxon>
        <taxon>Actinomycetes</taxon>
        <taxon>Propionibacteriales</taxon>
        <taxon>Nocardioidaceae</taxon>
        <taxon>Nocardioides</taxon>
    </lineage>
</organism>
<dbReference type="Proteomes" id="UP001501581">
    <property type="component" value="Unassembled WGS sequence"/>
</dbReference>
<evidence type="ECO:0000313" key="3">
    <source>
        <dbReference type="Proteomes" id="UP001501581"/>
    </source>
</evidence>
<keyword evidence="3" id="KW-1185">Reference proteome</keyword>
<dbReference type="EMBL" id="BAAALG010000003">
    <property type="protein sequence ID" value="GAA1095209.1"/>
    <property type="molecule type" value="Genomic_DNA"/>
</dbReference>
<comment type="caution">
    <text evidence="2">The sequence shown here is derived from an EMBL/GenBank/DDBJ whole genome shotgun (WGS) entry which is preliminary data.</text>
</comment>
<name>A0ABP4E9C3_9ACTN</name>
<protein>
    <recommendedName>
        <fullName evidence="1">NAD(P)-binding domain-containing protein</fullName>
    </recommendedName>
</protein>
<sequence length="207" mass="21858">MLILGATGAVGARAVEAALADPRVSRVVATTRRPLAPREGLDNRVLDFTALDPDDEAWRVDAVACAIGTTRSIAGSAAGFREIDHDVPVQIAGYTRAAGATSYALVTSVGADPHSRNFYLRVKGETERDLNAIGFDSLTLIRPSGLVGGVRTRPANLGDHLAEASRAVRGLIPRRYRPVHVDRVARALVDSAVTAAPGVTVRESESL</sequence>
<dbReference type="PANTHER" id="PTHR14097">
    <property type="entry name" value="OXIDOREDUCTASE HTATIP2"/>
    <property type="match status" value="1"/>
</dbReference>
<dbReference type="PANTHER" id="PTHR14097:SF7">
    <property type="entry name" value="OXIDOREDUCTASE HTATIP2"/>
    <property type="match status" value="1"/>
</dbReference>
<proteinExistence type="predicted"/>
<dbReference type="SUPFAM" id="SSF51735">
    <property type="entry name" value="NAD(P)-binding Rossmann-fold domains"/>
    <property type="match status" value="1"/>
</dbReference>
<reference evidence="3" key="1">
    <citation type="journal article" date="2019" name="Int. J. Syst. Evol. Microbiol.">
        <title>The Global Catalogue of Microorganisms (GCM) 10K type strain sequencing project: providing services to taxonomists for standard genome sequencing and annotation.</title>
        <authorList>
            <consortium name="The Broad Institute Genomics Platform"/>
            <consortium name="The Broad Institute Genome Sequencing Center for Infectious Disease"/>
            <person name="Wu L."/>
            <person name="Ma J."/>
        </authorList>
    </citation>
    <scope>NUCLEOTIDE SEQUENCE [LARGE SCALE GENOMIC DNA]</scope>
    <source>
        <strain evidence="3">JCM 13008</strain>
    </source>
</reference>
<dbReference type="InterPro" id="IPR016040">
    <property type="entry name" value="NAD(P)-bd_dom"/>
</dbReference>
<evidence type="ECO:0000259" key="1">
    <source>
        <dbReference type="Pfam" id="PF13460"/>
    </source>
</evidence>
<dbReference type="InterPro" id="IPR036291">
    <property type="entry name" value="NAD(P)-bd_dom_sf"/>
</dbReference>
<accession>A0ABP4E9C3</accession>
<evidence type="ECO:0000313" key="2">
    <source>
        <dbReference type="EMBL" id="GAA1095209.1"/>
    </source>
</evidence>